<evidence type="ECO:0008006" key="6">
    <source>
        <dbReference type="Google" id="ProtNLM"/>
    </source>
</evidence>
<keyword evidence="1" id="KW-0677">Repeat</keyword>
<keyword evidence="5" id="KW-1185">Reference proteome</keyword>
<dbReference type="InterPro" id="IPR036770">
    <property type="entry name" value="Ankyrin_rpt-contain_sf"/>
</dbReference>
<protein>
    <recommendedName>
        <fullName evidence="6">Ankyrin repeat protein</fullName>
    </recommendedName>
</protein>
<dbReference type="Gene3D" id="1.25.40.20">
    <property type="entry name" value="Ankyrin repeat-containing domain"/>
    <property type="match status" value="2"/>
</dbReference>
<dbReference type="Pfam" id="PF12796">
    <property type="entry name" value="Ank_2"/>
    <property type="match status" value="1"/>
</dbReference>
<dbReference type="PANTHER" id="PTHR24171">
    <property type="entry name" value="ANKYRIN REPEAT DOMAIN-CONTAINING PROTEIN 39-RELATED"/>
    <property type="match status" value="1"/>
</dbReference>
<evidence type="ECO:0000313" key="5">
    <source>
        <dbReference type="Proteomes" id="UP001172684"/>
    </source>
</evidence>
<dbReference type="EMBL" id="JAPDRL010000058">
    <property type="protein sequence ID" value="KAJ9661378.1"/>
    <property type="molecule type" value="Genomic_DNA"/>
</dbReference>
<evidence type="ECO:0000256" key="2">
    <source>
        <dbReference type="ARBA" id="ARBA00023043"/>
    </source>
</evidence>
<keyword evidence="2 3" id="KW-0040">ANK repeat</keyword>
<dbReference type="Proteomes" id="UP001172684">
    <property type="component" value="Unassembled WGS sequence"/>
</dbReference>
<reference evidence="4" key="1">
    <citation type="submission" date="2022-10" db="EMBL/GenBank/DDBJ databases">
        <title>Culturing micro-colonial fungi from biological soil crusts in the Mojave desert and describing Neophaeococcomyces mojavensis, and introducing the new genera and species Taxawa tesnikishii.</title>
        <authorList>
            <person name="Kurbessoian T."/>
            <person name="Stajich J.E."/>
        </authorList>
    </citation>
    <scope>NUCLEOTIDE SEQUENCE</scope>
    <source>
        <strain evidence="4">TK_1</strain>
    </source>
</reference>
<proteinExistence type="predicted"/>
<dbReference type="SMART" id="SM00248">
    <property type="entry name" value="ANK"/>
    <property type="match status" value="4"/>
</dbReference>
<gene>
    <name evidence="4" type="ORF">H2201_006570</name>
</gene>
<sequence length="297" mass="32778">MASAFDSTLQSVRSGDVPALEALLADPSFFTDRLSFRNACISREWGWNNACVNVSYCAADGHKFYKILKAATDAGAVPTVRFLLEQFPARDIHVTMSQLVFTAIASGDVELVRPYVEAAPECVDACHAFYGSSIDQAFMHIRDVSRCLSMVEFLLRSGADPNNDHEESRGVPLQQAVRMSYPVVVELLERWGAEGDKLKLGWGAVYYGNSRMVMYLLKLGADANVVPSGETETPLHVAASKGHKTIVQVLLRHGADPRMRNAAGEMAVHLADRRGYSDIAEILKVSVVSDDRWRLRE</sequence>
<dbReference type="SUPFAM" id="SSF48403">
    <property type="entry name" value="Ankyrin repeat"/>
    <property type="match status" value="1"/>
</dbReference>
<feature type="repeat" description="ANK" evidence="3">
    <location>
        <begin position="230"/>
        <end position="262"/>
    </location>
</feature>
<dbReference type="PROSITE" id="PS50297">
    <property type="entry name" value="ANK_REP_REGION"/>
    <property type="match status" value="1"/>
</dbReference>
<comment type="caution">
    <text evidence="4">The sequence shown here is derived from an EMBL/GenBank/DDBJ whole genome shotgun (WGS) entry which is preliminary data.</text>
</comment>
<name>A0ABQ9NQS6_9PEZI</name>
<dbReference type="PANTHER" id="PTHR24171:SF10">
    <property type="entry name" value="ANKYRIN REPEAT DOMAIN-CONTAINING PROTEIN 29-LIKE"/>
    <property type="match status" value="1"/>
</dbReference>
<evidence type="ECO:0000256" key="1">
    <source>
        <dbReference type="ARBA" id="ARBA00022737"/>
    </source>
</evidence>
<dbReference type="InterPro" id="IPR002110">
    <property type="entry name" value="Ankyrin_rpt"/>
</dbReference>
<organism evidence="4 5">
    <name type="scientific">Coniosporium apollinis</name>
    <dbReference type="NCBI Taxonomy" id="61459"/>
    <lineage>
        <taxon>Eukaryota</taxon>
        <taxon>Fungi</taxon>
        <taxon>Dikarya</taxon>
        <taxon>Ascomycota</taxon>
        <taxon>Pezizomycotina</taxon>
        <taxon>Dothideomycetes</taxon>
        <taxon>Dothideomycetes incertae sedis</taxon>
        <taxon>Coniosporium</taxon>
    </lineage>
</organism>
<dbReference type="PROSITE" id="PS50088">
    <property type="entry name" value="ANK_REPEAT"/>
    <property type="match status" value="1"/>
</dbReference>
<evidence type="ECO:0000313" key="4">
    <source>
        <dbReference type="EMBL" id="KAJ9661378.1"/>
    </source>
</evidence>
<evidence type="ECO:0000256" key="3">
    <source>
        <dbReference type="PROSITE-ProRule" id="PRU00023"/>
    </source>
</evidence>
<accession>A0ABQ9NQS6</accession>